<name>A0A4R6G1T8_9BURK</name>
<feature type="domain" description="Peripheral subunit-binding (PSBD)" evidence="14">
    <location>
        <begin position="117"/>
        <end position="154"/>
    </location>
</feature>
<dbReference type="InterPro" id="IPR023213">
    <property type="entry name" value="CAT-like_dom_sf"/>
</dbReference>
<dbReference type="InterPro" id="IPR004167">
    <property type="entry name" value="PSBD"/>
</dbReference>
<dbReference type="GO" id="GO:0045252">
    <property type="term" value="C:oxoglutarate dehydrogenase complex"/>
    <property type="evidence" value="ECO:0007669"/>
    <property type="project" value="UniProtKB-UniRule"/>
</dbReference>
<dbReference type="AlphaFoldDB" id="A0A4R6G1T8"/>
<dbReference type="InterPro" id="IPR006255">
    <property type="entry name" value="SucB"/>
</dbReference>
<dbReference type="Gene3D" id="3.30.559.10">
    <property type="entry name" value="Chloramphenicol acetyltransferase-like domain"/>
    <property type="match status" value="1"/>
</dbReference>
<dbReference type="Pfam" id="PF00198">
    <property type="entry name" value="2-oxoacid_dh"/>
    <property type="match status" value="1"/>
</dbReference>
<evidence type="ECO:0000313" key="16">
    <source>
        <dbReference type="Proteomes" id="UP000294737"/>
    </source>
</evidence>
<evidence type="ECO:0000256" key="7">
    <source>
        <dbReference type="ARBA" id="ARBA00022679"/>
    </source>
</evidence>
<evidence type="ECO:0000256" key="3">
    <source>
        <dbReference type="ARBA" id="ARBA00007317"/>
    </source>
</evidence>
<comment type="pathway">
    <text evidence="2 11">Amino-acid degradation; L-lysine degradation via saccharopine pathway; glutaryl-CoA from L-lysine: step 6/6.</text>
</comment>
<dbReference type="Gene3D" id="4.10.320.10">
    <property type="entry name" value="E3-binding domain"/>
    <property type="match status" value="1"/>
</dbReference>
<evidence type="ECO:0000256" key="11">
    <source>
        <dbReference type="RuleBase" id="RU361138"/>
    </source>
</evidence>
<evidence type="ECO:0000256" key="8">
    <source>
        <dbReference type="ARBA" id="ARBA00022823"/>
    </source>
</evidence>
<dbReference type="InterPro" id="IPR011053">
    <property type="entry name" value="Single_hybrid_motif"/>
</dbReference>
<dbReference type="PROSITE" id="PS00189">
    <property type="entry name" value="LIPOYL"/>
    <property type="match status" value="1"/>
</dbReference>
<protein>
    <recommendedName>
        <fullName evidence="5 11">Dihydrolipoyllysine-residue succinyltransferase component of 2-oxoglutarate dehydrogenase complex</fullName>
        <ecNumber evidence="4 11">2.3.1.61</ecNumber>
    </recommendedName>
    <alternativeName>
        <fullName evidence="11">2-oxoglutarate dehydrogenase complex component E2</fullName>
    </alternativeName>
</protein>
<dbReference type="InterPro" id="IPR000089">
    <property type="entry name" value="Biotin_lipoyl"/>
</dbReference>
<comment type="function">
    <text evidence="1 11">E2 component of the 2-oxoglutarate dehydrogenase (OGDH) complex which catalyzes the second step in the conversion of 2-oxoglutarate to succinyl-CoA and CO(2).</text>
</comment>
<dbReference type="SUPFAM" id="SSF47005">
    <property type="entry name" value="Peripheral subunit-binding domain of 2-oxo acid dehydrogenase complex"/>
    <property type="match status" value="1"/>
</dbReference>
<evidence type="ECO:0000256" key="2">
    <source>
        <dbReference type="ARBA" id="ARBA00005145"/>
    </source>
</evidence>
<dbReference type="CDD" id="cd06849">
    <property type="entry name" value="lipoyl_domain"/>
    <property type="match status" value="1"/>
</dbReference>
<dbReference type="Proteomes" id="UP000294737">
    <property type="component" value="Unassembled WGS sequence"/>
</dbReference>
<dbReference type="PROSITE" id="PS50968">
    <property type="entry name" value="BIOTINYL_LIPOYL"/>
    <property type="match status" value="1"/>
</dbReference>
<dbReference type="GO" id="GO:0005829">
    <property type="term" value="C:cytosol"/>
    <property type="evidence" value="ECO:0007669"/>
    <property type="project" value="TreeGrafter"/>
</dbReference>
<dbReference type="PROSITE" id="PS51826">
    <property type="entry name" value="PSBD"/>
    <property type="match status" value="1"/>
</dbReference>
<keyword evidence="8 11" id="KW-0450">Lipoyl</keyword>
<dbReference type="GO" id="GO:0004149">
    <property type="term" value="F:dihydrolipoyllysine-residue succinyltransferase activity"/>
    <property type="evidence" value="ECO:0007669"/>
    <property type="project" value="UniProtKB-UniRule"/>
</dbReference>
<dbReference type="InterPro" id="IPR003016">
    <property type="entry name" value="2-oxoA_DH_lipoyl-BS"/>
</dbReference>
<reference evidence="15 16" key="1">
    <citation type="submission" date="2019-03" db="EMBL/GenBank/DDBJ databases">
        <title>Genomic Encyclopedia of Type Strains, Phase IV (KMG-IV): sequencing the most valuable type-strain genomes for metagenomic binning, comparative biology and taxonomic classification.</title>
        <authorList>
            <person name="Goeker M."/>
        </authorList>
    </citation>
    <scope>NUCLEOTIDE SEQUENCE [LARGE SCALE GENOMIC DNA]</scope>
    <source>
        <strain evidence="15 16">DSM 18555</strain>
    </source>
</reference>
<keyword evidence="7 11" id="KW-0808">Transferase</keyword>
<dbReference type="UniPathway" id="UPA00868">
    <property type="reaction ID" value="UER00840"/>
</dbReference>
<proteinExistence type="inferred from homology"/>
<evidence type="ECO:0000256" key="5">
    <source>
        <dbReference type="ARBA" id="ARBA00019511"/>
    </source>
</evidence>
<dbReference type="NCBIfam" id="TIGR01347">
    <property type="entry name" value="sucB"/>
    <property type="match status" value="1"/>
</dbReference>
<dbReference type="SUPFAM" id="SSF52777">
    <property type="entry name" value="CoA-dependent acyltransferases"/>
    <property type="match status" value="1"/>
</dbReference>
<evidence type="ECO:0000256" key="4">
    <source>
        <dbReference type="ARBA" id="ARBA00012945"/>
    </source>
</evidence>
<evidence type="ECO:0000256" key="6">
    <source>
        <dbReference type="ARBA" id="ARBA00022532"/>
    </source>
</evidence>
<dbReference type="GO" id="GO:0006099">
    <property type="term" value="P:tricarboxylic acid cycle"/>
    <property type="evidence" value="ECO:0007669"/>
    <property type="project" value="UniProtKB-UniRule"/>
</dbReference>
<dbReference type="SUPFAM" id="SSF51230">
    <property type="entry name" value="Single hybrid motif"/>
    <property type="match status" value="1"/>
</dbReference>
<dbReference type="NCBIfam" id="NF004309">
    <property type="entry name" value="PRK05704.1"/>
    <property type="match status" value="1"/>
</dbReference>
<feature type="domain" description="Lipoyl-binding" evidence="13">
    <location>
        <begin position="3"/>
        <end position="78"/>
    </location>
</feature>
<dbReference type="PANTHER" id="PTHR43416:SF5">
    <property type="entry name" value="DIHYDROLIPOYLLYSINE-RESIDUE SUCCINYLTRANSFERASE COMPONENT OF 2-OXOGLUTARATE DEHYDROGENASE COMPLEX, MITOCHONDRIAL"/>
    <property type="match status" value="1"/>
</dbReference>
<dbReference type="Pfam" id="PF00364">
    <property type="entry name" value="Biotin_lipoyl"/>
    <property type="match status" value="1"/>
</dbReference>
<evidence type="ECO:0000256" key="9">
    <source>
        <dbReference type="ARBA" id="ARBA00023315"/>
    </source>
</evidence>
<comment type="caution">
    <text evidence="15">The sequence shown here is derived from an EMBL/GenBank/DDBJ whole genome shotgun (WGS) entry which is preliminary data.</text>
</comment>
<accession>A0A4R6G1T8</accession>
<evidence type="ECO:0000313" key="15">
    <source>
        <dbReference type="EMBL" id="TDN88316.1"/>
    </source>
</evidence>
<dbReference type="InterPro" id="IPR050537">
    <property type="entry name" value="2-oxoacid_dehydrogenase"/>
</dbReference>
<keyword evidence="16" id="KW-1185">Reference proteome</keyword>
<dbReference type="Pfam" id="PF02817">
    <property type="entry name" value="E3_binding"/>
    <property type="match status" value="1"/>
</dbReference>
<comment type="similarity">
    <text evidence="3 11">Belongs to the 2-oxoacid dehydrogenase family.</text>
</comment>
<dbReference type="FunFam" id="3.30.559.10:FF:000007">
    <property type="entry name" value="Dihydrolipoamide acetyltransferase component of pyruvate dehydrogenase complex"/>
    <property type="match status" value="1"/>
</dbReference>
<comment type="cofactor">
    <cofactor evidence="11">
        <name>(R)-lipoate</name>
        <dbReference type="ChEBI" id="CHEBI:83088"/>
    </cofactor>
    <text evidence="11">Binds 1 lipoyl cofactor covalently.</text>
</comment>
<dbReference type="RefSeq" id="WP_112992526.1">
    <property type="nucleotide sequence ID" value="NZ_PTLZ01000003.1"/>
</dbReference>
<dbReference type="OrthoDB" id="9805770at2"/>
<evidence type="ECO:0000256" key="12">
    <source>
        <dbReference type="SAM" id="MobiDB-lite"/>
    </source>
</evidence>
<dbReference type="GO" id="GO:0033512">
    <property type="term" value="P:L-lysine catabolic process to acetyl-CoA via saccharopine"/>
    <property type="evidence" value="ECO:0007669"/>
    <property type="project" value="UniProtKB-UniRule"/>
</dbReference>
<organism evidence="15 16">
    <name type="scientific">Herminiimonas fonticola</name>
    <dbReference type="NCBI Taxonomy" id="303380"/>
    <lineage>
        <taxon>Bacteria</taxon>
        <taxon>Pseudomonadati</taxon>
        <taxon>Pseudomonadota</taxon>
        <taxon>Betaproteobacteria</taxon>
        <taxon>Burkholderiales</taxon>
        <taxon>Oxalobacteraceae</taxon>
        <taxon>Herminiimonas</taxon>
    </lineage>
</organism>
<dbReference type="PANTHER" id="PTHR43416">
    <property type="entry name" value="DIHYDROLIPOYLLYSINE-RESIDUE SUCCINYLTRANSFERASE COMPONENT OF 2-OXOGLUTARATE DEHYDROGENASE COMPLEX, MITOCHONDRIAL-RELATED"/>
    <property type="match status" value="1"/>
</dbReference>
<comment type="catalytic activity">
    <reaction evidence="10 11">
        <text>N(6)-[(R)-dihydrolipoyl]-L-lysyl-[protein] + succinyl-CoA = N(6)-[(R)-S(8)-succinyldihydrolipoyl]-L-lysyl-[protein] + CoA</text>
        <dbReference type="Rhea" id="RHEA:15213"/>
        <dbReference type="Rhea" id="RHEA-COMP:10475"/>
        <dbReference type="Rhea" id="RHEA-COMP:20092"/>
        <dbReference type="ChEBI" id="CHEBI:57287"/>
        <dbReference type="ChEBI" id="CHEBI:57292"/>
        <dbReference type="ChEBI" id="CHEBI:83100"/>
        <dbReference type="ChEBI" id="CHEBI:83120"/>
        <dbReference type="EC" id="2.3.1.61"/>
    </reaction>
</comment>
<evidence type="ECO:0000256" key="10">
    <source>
        <dbReference type="ARBA" id="ARBA00052761"/>
    </source>
</evidence>
<evidence type="ECO:0000256" key="1">
    <source>
        <dbReference type="ARBA" id="ARBA00004052"/>
    </source>
</evidence>
<dbReference type="EC" id="2.3.1.61" evidence="4 11"/>
<keyword evidence="9 11" id="KW-0012">Acyltransferase</keyword>
<feature type="region of interest" description="Disordered" evidence="12">
    <location>
        <begin position="158"/>
        <end position="186"/>
    </location>
</feature>
<gene>
    <name evidence="15" type="ORF">EV677_2806</name>
</gene>
<dbReference type="Gene3D" id="2.40.50.100">
    <property type="match status" value="1"/>
</dbReference>
<keyword evidence="6 11" id="KW-0816">Tricarboxylic acid cycle</keyword>
<dbReference type="InterPro" id="IPR036625">
    <property type="entry name" value="E3-bd_dom_sf"/>
</dbReference>
<sequence>MAILEIKVPQLSESVAEATLLQWHKKVGETVTRDENLIDIETDKVVLELPAPAAGVITQIVRDDNSTVVAGEVIALLDTDMSAVAAPAATAAAAAPVAAAAPATASTAASSNAASGIAMPAAAKMLAENKLATTDVAGTGKDGRVTKGDVINQLEKKPAAPAAKPGLQQIAPPNSPASLANRPEERVPMSRLRARIAERLLESQSTNAILTTFNEVNMQPVIDLRTKYKDKFEKEHGVKLGFMSFFVKAAVAALKKYPIINASVDGNDIVYHGYFDIGIAVGSPRGLVVPILRDADQMSIADIEKKIGEFGNKAKESKLTLDDLTGGTFSISNGGIFGSMLSTPIINPPQSAILGVHATKERAVVENGQIVIRPMNYLAMSYDHRIIDGREAVLGLVAMKEALEDPARLLLDL</sequence>
<dbReference type="EMBL" id="SNWF01000007">
    <property type="protein sequence ID" value="TDN88316.1"/>
    <property type="molecule type" value="Genomic_DNA"/>
</dbReference>
<dbReference type="InterPro" id="IPR001078">
    <property type="entry name" value="2-oxoacid_DH_actylTfrase"/>
</dbReference>
<evidence type="ECO:0000259" key="14">
    <source>
        <dbReference type="PROSITE" id="PS51826"/>
    </source>
</evidence>
<evidence type="ECO:0000259" key="13">
    <source>
        <dbReference type="PROSITE" id="PS50968"/>
    </source>
</evidence>